<feature type="compositionally biased region" description="Basic and acidic residues" evidence="1">
    <location>
        <begin position="11"/>
        <end position="20"/>
    </location>
</feature>
<comment type="caution">
    <text evidence="2">The sequence shown here is derived from an EMBL/GenBank/DDBJ whole genome shotgun (WGS) entry which is preliminary data.</text>
</comment>
<proteinExistence type="predicted"/>
<dbReference type="OrthoDB" id="5327923at2759"/>
<evidence type="ECO:0000256" key="1">
    <source>
        <dbReference type="SAM" id="MobiDB-lite"/>
    </source>
</evidence>
<evidence type="ECO:0000313" key="2">
    <source>
        <dbReference type="EMBL" id="KAJ2929737.1"/>
    </source>
</evidence>
<dbReference type="AlphaFoldDB" id="A0A9W8MH58"/>
<feature type="non-terminal residue" evidence="2">
    <location>
        <position position="241"/>
    </location>
</feature>
<gene>
    <name evidence="2" type="ORF">H1R20_g7372</name>
</gene>
<protein>
    <submittedName>
        <fullName evidence="2">Uncharacterized protein</fullName>
    </submittedName>
</protein>
<accession>A0A9W8MH58</accession>
<organism evidence="2 3">
    <name type="scientific">Candolleomyces eurysporus</name>
    <dbReference type="NCBI Taxonomy" id="2828524"/>
    <lineage>
        <taxon>Eukaryota</taxon>
        <taxon>Fungi</taxon>
        <taxon>Dikarya</taxon>
        <taxon>Basidiomycota</taxon>
        <taxon>Agaricomycotina</taxon>
        <taxon>Agaricomycetes</taxon>
        <taxon>Agaricomycetidae</taxon>
        <taxon>Agaricales</taxon>
        <taxon>Agaricineae</taxon>
        <taxon>Psathyrellaceae</taxon>
        <taxon>Candolleomyces</taxon>
    </lineage>
</organism>
<dbReference type="EMBL" id="JANBPK010000860">
    <property type="protein sequence ID" value="KAJ2929737.1"/>
    <property type="molecule type" value="Genomic_DNA"/>
</dbReference>
<name>A0A9W8MH58_9AGAR</name>
<reference evidence="2" key="1">
    <citation type="submission" date="2022-06" db="EMBL/GenBank/DDBJ databases">
        <title>Genome Sequence of Candolleomyces eurysporus.</title>
        <authorList>
            <person name="Buettner E."/>
        </authorList>
    </citation>
    <scope>NUCLEOTIDE SEQUENCE</scope>
    <source>
        <strain evidence="2">VTCC 930004</strain>
    </source>
</reference>
<dbReference type="Proteomes" id="UP001140091">
    <property type="component" value="Unassembled WGS sequence"/>
</dbReference>
<sequence length="241" mass="27709">MEILAEVDGPNGERKDEQWSKKTGLVEEYEEEPVIKPQWEHIAFDMNGKQMIDERTGNMAFYVQNELTGDEVFEVKKKKRYVGPVRVVQTGGVGWKNLGKGSEGVCDHLRKKYAVYWGGRKSSPALNSEAASASSPFSLRRKPMIRVRAIAKLSIKHDDHLVREADNYQQFPSHFFEHWSGLNMCKPLMDPFPIDALVPQFYGYYVPENQSRRHYKSPILLLEHCGTSVSRELESMTIDDR</sequence>
<keyword evidence="3" id="KW-1185">Reference proteome</keyword>
<evidence type="ECO:0000313" key="3">
    <source>
        <dbReference type="Proteomes" id="UP001140091"/>
    </source>
</evidence>
<feature type="region of interest" description="Disordered" evidence="1">
    <location>
        <begin position="1"/>
        <end position="20"/>
    </location>
</feature>